<dbReference type="SUPFAM" id="SSF51735">
    <property type="entry name" value="NAD(P)-binding Rossmann-fold domains"/>
    <property type="match status" value="1"/>
</dbReference>
<evidence type="ECO:0000313" key="3">
    <source>
        <dbReference type="Proteomes" id="UP001215503"/>
    </source>
</evidence>
<protein>
    <submittedName>
        <fullName evidence="2">SDR family oxidoreductase</fullName>
    </submittedName>
</protein>
<evidence type="ECO:0000256" key="1">
    <source>
        <dbReference type="RuleBase" id="RU000363"/>
    </source>
</evidence>
<dbReference type="Gene3D" id="3.40.50.720">
    <property type="entry name" value="NAD(P)-binding Rossmann-like Domain"/>
    <property type="match status" value="1"/>
</dbReference>
<name>A0ABT5YQ77_9PROT</name>
<dbReference type="Pfam" id="PF00106">
    <property type="entry name" value="adh_short"/>
    <property type="match status" value="1"/>
</dbReference>
<dbReference type="InterPro" id="IPR002347">
    <property type="entry name" value="SDR_fam"/>
</dbReference>
<sequence length="226" mass="23963">MPSVVLTGANRGIGLALTRGFLAEGWQVHACCRHPEKATKLRALEGDLSLHRLEVTDALQVSALARSLADQPVDLLINNAGARGARGGLGAVDYDDWARVMAVNVMGPLRMAEQFAPLVALSEQRLIVNVSSVMGSIARNSGGDDYLYRSSKAALNMVTRSLAVDLAAQEITVVSVHPGWVSTDMGGASAPLTADSSAADLRRLFERLQPADSGGFFDHDGSVIPW</sequence>
<organism evidence="2 3">
    <name type="scientific">Aquibaculum arenosum</name>
    <dbReference type="NCBI Taxonomy" id="3032591"/>
    <lineage>
        <taxon>Bacteria</taxon>
        <taxon>Pseudomonadati</taxon>
        <taxon>Pseudomonadota</taxon>
        <taxon>Alphaproteobacteria</taxon>
        <taxon>Rhodospirillales</taxon>
        <taxon>Rhodovibrionaceae</taxon>
        <taxon>Aquibaculum</taxon>
    </lineage>
</organism>
<evidence type="ECO:0000313" key="2">
    <source>
        <dbReference type="EMBL" id="MDF2097049.1"/>
    </source>
</evidence>
<comment type="similarity">
    <text evidence="1">Belongs to the short-chain dehydrogenases/reductases (SDR) family.</text>
</comment>
<comment type="caution">
    <text evidence="2">The sequence shown here is derived from an EMBL/GenBank/DDBJ whole genome shotgun (WGS) entry which is preliminary data.</text>
</comment>
<dbReference type="RefSeq" id="WP_275823822.1">
    <property type="nucleotide sequence ID" value="NZ_JARHUD010000009.1"/>
</dbReference>
<dbReference type="PANTHER" id="PTHR45458">
    <property type="entry name" value="SHORT-CHAIN DEHYDROGENASE/REDUCTASE SDR"/>
    <property type="match status" value="1"/>
</dbReference>
<dbReference type="CDD" id="cd05325">
    <property type="entry name" value="carb_red_sniffer_like_SDR_c"/>
    <property type="match status" value="1"/>
</dbReference>
<dbReference type="InterPro" id="IPR052184">
    <property type="entry name" value="SDR_enzymes"/>
</dbReference>
<reference evidence="2 3" key="1">
    <citation type="submission" date="2023-03" db="EMBL/GenBank/DDBJ databases">
        <title>Fodinicurvata sp. CAU 1616 isolated from sea sendiment.</title>
        <authorList>
            <person name="Kim W."/>
        </authorList>
    </citation>
    <scope>NUCLEOTIDE SEQUENCE [LARGE SCALE GENOMIC DNA]</scope>
    <source>
        <strain evidence="2 3">CAU 1616</strain>
    </source>
</reference>
<proteinExistence type="inferred from homology"/>
<dbReference type="PRINTS" id="PR00081">
    <property type="entry name" value="GDHRDH"/>
</dbReference>
<dbReference type="InterPro" id="IPR036291">
    <property type="entry name" value="NAD(P)-bd_dom_sf"/>
</dbReference>
<dbReference type="Proteomes" id="UP001215503">
    <property type="component" value="Unassembled WGS sequence"/>
</dbReference>
<accession>A0ABT5YQ77</accession>
<dbReference type="EMBL" id="JARHUD010000009">
    <property type="protein sequence ID" value="MDF2097049.1"/>
    <property type="molecule type" value="Genomic_DNA"/>
</dbReference>
<keyword evidence="3" id="KW-1185">Reference proteome</keyword>
<dbReference type="PRINTS" id="PR00080">
    <property type="entry name" value="SDRFAMILY"/>
</dbReference>
<gene>
    <name evidence="2" type="ORF">P2G67_13790</name>
</gene>
<dbReference type="PANTHER" id="PTHR45458:SF1">
    <property type="entry name" value="SHORT CHAIN DEHYDROGENASE"/>
    <property type="match status" value="1"/>
</dbReference>